<gene>
    <name evidence="1" type="ORF">Glove_372g136</name>
</gene>
<dbReference type="AlphaFoldDB" id="A0A397HAL3"/>
<dbReference type="STRING" id="1348612.A0A397HAL3"/>
<dbReference type="OrthoDB" id="2358981at2759"/>
<reference evidence="1 2" key="1">
    <citation type="submission" date="2018-08" db="EMBL/GenBank/DDBJ databases">
        <title>Genome and evolution of the arbuscular mycorrhizal fungus Diversispora epigaea (formerly Glomus versiforme) and its bacterial endosymbionts.</title>
        <authorList>
            <person name="Sun X."/>
            <person name="Fei Z."/>
            <person name="Harrison M."/>
        </authorList>
    </citation>
    <scope>NUCLEOTIDE SEQUENCE [LARGE SCALE GENOMIC DNA]</scope>
    <source>
        <strain evidence="1 2">IT104</strain>
    </source>
</reference>
<evidence type="ECO:0000313" key="1">
    <source>
        <dbReference type="EMBL" id="RHZ58586.1"/>
    </source>
</evidence>
<dbReference type="EMBL" id="PQFF01000335">
    <property type="protein sequence ID" value="RHZ58586.1"/>
    <property type="molecule type" value="Genomic_DNA"/>
</dbReference>
<dbReference type="Proteomes" id="UP000266861">
    <property type="component" value="Unassembled WGS sequence"/>
</dbReference>
<proteinExistence type="predicted"/>
<protein>
    <submittedName>
        <fullName evidence="1">Uncharacterized protein</fullName>
    </submittedName>
</protein>
<evidence type="ECO:0000313" key="2">
    <source>
        <dbReference type="Proteomes" id="UP000266861"/>
    </source>
</evidence>
<accession>A0A397HAL3</accession>
<name>A0A397HAL3_9GLOM</name>
<sequence>MSLDSEYSEQENIDNKLCIKEESTYPFSNKISYKECKNNVTKRSFNYLIIKEGVYPVNSEFPSKKQKTNNSMPSKIKRSPQHYKIPYNYIVETTWGRAIKKRTVRCEIDYNKDTHIYQFQIKYGSDFQQVVSSNISPTTVAKIYEQALNPNTKATISGHIAPPLFSVIPINNIVFDELHVFLRITDRLWALVIAEIKEHDLFNDLTRKVIVDEMQRLKVSFYFWENKDSKTWEYTSLVGDDKEIVIKSFNLQLLFRSSRANLIRKLWDDFYELYCSMKNKTTDPIQLKKQALDWLLLFLTPSQGNPNDLNFTQGLYLPNQITSYMHVLVYHGWELLKKHQRWGLRAFSCSAVEKKNHNQVSAFFRKTLKNGGNLLKRKPAIQEIIEFENRTLYFTCNPLKEPNSVKKLRIKRKTSKGFIRVY</sequence>
<comment type="caution">
    <text evidence="1">The sequence shown here is derived from an EMBL/GenBank/DDBJ whole genome shotgun (WGS) entry which is preliminary data.</text>
</comment>
<keyword evidence="2" id="KW-1185">Reference proteome</keyword>
<organism evidence="1 2">
    <name type="scientific">Diversispora epigaea</name>
    <dbReference type="NCBI Taxonomy" id="1348612"/>
    <lineage>
        <taxon>Eukaryota</taxon>
        <taxon>Fungi</taxon>
        <taxon>Fungi incertae sedis</taxon>
        <taxon>Mucoromycota</taxon>
        <taxon>Glomeromycotina</taxon>
        <taxon>Glomeromycetes</taxon>
        <taxon>Diversisporales</taxon>
        <taxon>Diversisporaceae</taxon>
        <taxon>Diversispora</taxon>
    </lineage>
</organism>